<keyword evidence="2" id="KW-1185">Reference proteome</keyword>
<dbReference type="AlphaFoldDB" id="B0CNF3"/>
<name>B0CNF3_LACBS</name>
<dbReference type="OrthoDB" id="3318115at2759"/>
<accession>B0CNF3</accession>
<dbReference type="EMBL" id="DS547091">
    <property type="protein sequence ID" value="EDR15918.1"/>
    <property type="molecule type" value="Genomic_DNA"/>
</dbReference>
<organism evidence="2">
    <name type="scientific">Laccaria bicolor (strain S238N-H82 / ATCC MYA-4686)</name>
    <name type="common">Bicoloured deceiver</name>
    <name type="synonym">Laccaria laccata var. bicolor</name>
    <dbReference type="NCBI Taxonomy" id="486041"/>
    <lineage>
        <taxon>Eukaryota</taxon>
        <taxon>Fungi</taxon>
        <taxon>Dikarya</taxon>
        <taxon>Basidiomycota</taxon>
        <taxon>Agaricomycotina</taxon>
        <taxon>Agaricomycetes</taxon>
        <taxon>Agaricomycetidae</taxon>
        <taxon>Agaricales</taxon>
        <taxon>Agaricineae</taxon>
        <taxon>Hydnangiaceae</taxon>
        <taxon>Laccaria</taxon>
    </lineage>
</organism>
<gene>
    <name evidence="1" type="ORF">LACBIDRAFT_301387</name>
</gene>
<sequence>MQVLRFLKEYGNTLQNDREKLFERWSRFIFHGQLNPDRAPLENELLRLVRSVTLIHPSFPPPSGLLRLTWCLTQPGPYRYRNVPLPNNTATFDCLVIWVKEIDKATRYRVSIWDNATVEWIEGDDIESLKRLVH</sequence>
<proteinExistence type="predicted"/>
<dbReference type="KEGG" id="lbc:LACBIDRAFT_301387"/>
<dbReference type="HOGENOM" id="CLU_1896578_0_0_1"/>
<protein>
    <submittedName>
        <fullName evidence="1">Predicted protein</fullName>
    </submittedName>
</protein>
<evidence type="ECO:0000313" key="2">
    <source>
        <dbReference type="Proteomes" id="UP000001194"/>
    </source>
</evidence>
<dbReference type="GeneID" id="6068775"/>
<dbReference type="Proteomes" id="UP000001194">
    <property type="component" value="Unassembled WGS sequence"/>
</dbReference>
<reference evidence="1 2" key="1">
    <citation type="journal article" date="2008" name="Nature">
        <title>The genome of Laccaria bicolor provides insights into mycorrhizal symbiosis.</title>
        <authorList>
            <person name="Martin F."/>
            <person name="Aerts A."/>
            <person name="Ahren D."/>
            <person name="Brun A."/>
            <person name="Danchin E.G.J."/>
            <person name="Duchaussoy F."/>
            <person name="Gibon J."/>
            <person name="Kohler A."/>
            <person name="Lindquist E."/>
            <person name="Pereda V."/>
            <person name="Salamov A."/>
            <person name="Shapiro H.J."/>
            <person name="Wuyts J."/>
            <person name="Blaudez D."/>
            <person name="Buee M."/>
            <person name="Brokstein P."/>
            <person name="Canbaeck B."/>
            <person name="Cohen D."/>
            <person name="Courty P.E."/>
            <person name="Coutinho P.M."/>
            <person name="Delaruelle C."/>
            <person name="Detter J.C."/>
            <person name="Deveau A."/>
            <person name="DiFazio S."/>
            <person name="Duplessis S."/>
            <person name="Fraissinet-Tachet L."/>
            <person name="Lucic E."/>
            <person name="Frey-Klett P."/>
            <person name="Fourrey C."/>
            <person name="Feussner I."/>
            <person name="Gay G."/>
            <person name="Grimwood J."/>
            <person name="Hoegger P.J."/>
            <person name="Jain P."/>
            <person name="Kilaru S."/>
            <person name="Labbe J."/>
            <person name="Lin Y.C."/>
            <person name="Legue V."/>
            <person name="Le Tacon F."/>
            <person name="Marmeisse R."/>
            <person name="Melayah D."/>
            <person name="Montanini B."/>
            <person name="Muratet M."/>
            <person name="Nehls U."/>
            <person name="Niculita-Hirzel H."/>
            <person name="Oudot-Le Secq M.P."/>
            <person name="Peter M."/>
            <person name="Quesneville H."/>
            <person name="Rajashekar B."/>
            <person name="Reich M."/>
            <person name="Rouhier N."/>
            <person name="Schmutz J."/>
            <person name="Yin T."/>
            <person name="Chalot M."/>
            <person name="Henrissat B."/>
            <person name="Kuees U."/>
            <person name="Lucas S."/>
            <person name="Van de Peer Y."/>
            <person name="Podila G.K."/>
            <person name="Polle A."/>
            <person name="Pukkila P.J."/>
            <person name="Richardson P.M."/>
            <person name="Rouze P."/>
            <person name="Sanders I.R."/>
            <person name="Stajich J.E."/>
            <person name="Tunlid A."/>
            <person name="Tuskan G."/>
            <person name="Grigoriev I.V."/>
        </authorList>
    </citation>
    <scope>NUCLEOTIDE SEQUENCE [LARGE SCALE GENOMIC DNA]</scope>
    <source>
        <strain evidence="2">S238N-H82 / ATCC MYA-4686</strain>
    </source>
</reference>
<evidence type="ECO:0000313" key="1">
    <source>
        <dbReference type="EMBL" id="EDR15918.1"/>
    </source>
</evidence>
<dbReference type="RefSeq" id="XP_001874126.1">
    <property type="nucleotide sequence ID" value="XM_001874091.1"/>
</dbReference>
<dbReference type="InParanoid" id="B0CNF3"/>